<organism evidence="1 2">
    <name type="scientific">Synechococcus phage ACG-2014f_Syn7803C7</name>
    <dbReference type="NCBI Taxonomy" id="2790345"/>
    <lineage>
        <taxon>Viruses</taxon>
        <taxon>Duplodnaviria</taxon>
        <taxon>Heunggongvirae</taxon>
        <taxon>Uroviricota</taxon>
        <taxon>Caudoviricetes</taxon>
        <taxon>Pantevenvirales</taxon>
        <taxon>Kyanoviridae</taxon>
        <taxon>Atlauavirus</taxon>
        <taxon>Atlauavirus acg2014f</taxon>
    </lineage>
</organism>
<evidence type="ECO:0000313" key="1">
    <source>
        <dbReference type="EMBL" id="AIX19996.1"/>
    </source>
</evidence>
<gene>
    <name evidence="1" type="ORF">Syn7803C7_105</name>
</gene>
<dbReference type="EMBL" id="KJ019052">
    <property type="protein sequence ID" value="AIX19996.1"/>
    <property type="molecule type" value="Genomic_DNA"/>
</dbReference>
<name>A0A0E3F278_9CAUD</name>
<reference evidence="1 2" key="1">
    <citation type="submission" date="2013-12" db="EMBL/GenBank/DDBJ databases">
        <title>Ecological redundancy of diverse viral populations within a natural community.</title>
        <authorList>
            <person name="Gregory A.C."/>
            <person name="LaButti K."/>
            <person name="Copeland A."/>
            <person name="Woyke T."/>
            <person name="Sullivan M.B."/>
        </authorList>
    </citation>
    <scope>NUCLEOTIDE SEQUENCE [LARGE SCALE GENOMIC DNA]</scope>
    <source>
        <strain evidence="1">Syn7803C7</strain>
    </source>
</reference>
<keyword evidence="2" id="KW-1185">Reference proteome</keyword>
<dbReference type="Proteomes" id="UP000185323">
    <property type="component" value="Segment"/>
</dbReference>
<proteinExistence type="predicted"/>
<evidence type="ECO:0000313" key="2">
    <source>
        <dbReference type="Proteomes" id="UP000185323"/>
    </source>
</evidence>
<dbReference type="KEGG" id="vg:24171960"/>
<accession>A0A0E3F278</accession>
<protein>
    <submittedName>
        <fullName evidence="1">Uncharacterized protein</fullName>
    </submittedName>
</protein>
<sequence>MAQKTSLYHIYVNKEPIYVNLDEDDFKREYSYLLGFLELTNLKKDATIEYEECETILGLESSY</sequence>